<keyword evidence="2" id="KW-0489">Methyltransferase</keyword>
<reference evidence="2" key="1">
    <citation type="submission" date="2022-10" db="EMBL/GenBank/DDBJ databases">
        <title>The WGS of Solirubrobacter sp. CPCC 204708.</title>
        <authorList>
            <person name="Jiang Z."/>
        </authorList>
    </citation>
    <scope>NUCLEOTIDE SEQUENCE</scope>
    <source>
        <strain evidence="2">CPCC 204708</strain>
    </source>
</reference>
<evidence type="ECO:0000313" key="2">
    <source>
        <dbReference type="EMBL" id="MDA0138797.1"/>
    </source>
</evidence>
<dbReference type="GO" id="GO:0032259">
    <property type="term" value="P:methylation"/>
    <property type="evidence" value="ECO:0007669"/>
    <property type="project" value="UniProtKB-KW"/>
</dbReference>
<dbReference type="InterPro" id="IPR029063">
    <property type="entry name" value="SAM-dependent_MTases_sf"/>
</dbReference>
<keyword evidence="3" id="KW-1185">Reference proteome</keyword>
<dbReference type="Proteomes" id="UP001147700">
    <property type="component" value="Unassembled WGS sequence"/>
</dbReference>
<dbReference type="EMBL" id="JAPCID010000019">
    <property type="protein sequence ID" value="MDA0138797.1"/>
    <property type="molecule type" value="Genomic_DNA"/>
</dbReference>
<keyword evidence="2" id="KW-0808">Transferase</keyword>
<protein>
    <submittedName>
        <fullName evidence="2">Class I SAM-dependent methyltransferase</fullName>
    </submittedName>
</protein>
<sequence>MVDWGAGRYETTAEELAPVSERVVDRSGVGADTDVVDVACGTGNAALLAAARGARVIGVDGAPRLLAVARERAAARGLEVDLREGDLAALPVNDGAADVVLSVFGVIFATDPAAALREIARVLRPDGRALVTAWVPAGPIDAMLGAAGRVMARVAPGPPRKRFAWFDPEALAPVARESGLTLATTEPAELEIRAASPEAYVDAGSEHPMALAMRPALERAGAGEEARAAMIDVLREANESPSAFLVHSPYVLHGLRRTS</sequence>
<comment type="caution">
    <text evidence="2">The sequence shown here is derived from an EMBL/GenBank/DDBJ whole genome shotgun (WGS) entry which is preliminary data.</text>
</comment>
<organism evidence="2 3">
    <name type="scientific">Solirubrobacter deserti</name>
    <dbReference type="NCBI Taxonomy" id="2282478"/>
    <lineage>
        <taxon>Bacteria</taxon>
        <taxon>Bacillati</taxon>
        <taxon>Actinomycetota</taxon>
        <taxon>Thermoleophilia</taxon>
        <taxon>Solirubrobacterales</taxon>
        <taxon>Solirubrobacteraceae</taxon>
        <taxon>Solirubrobacter</taxon>
    </lineage>
</organism>
<dbReference type="CDD" id="cd02440">
    <property type="entry name" value="AdoMet_MTases"/>
    <property type="match status" value="1"/>
</dbReference>
<accession>A0ABT4RJV1</accession>
<proteinExistence type="predicted"/>
<dbReference type="PANTHER" id="PTHR42912:SF93">
    <property type="entry name" value="N6-ADENOSINE-METHYLTRANSFERASE TMT1A"/>
    <property type="match status" value="1"/>
</dbReference>
<dbReference type="PANTHER" id="PTHR42912">
    <property type="entry name" value="METHYLTRANSFERASE"/>
    <property type="match status" value="1"/>
</dbReference>
<evidence type="ECO:0000313" key="3">
    <source>
        <dbReference type="Proteomes" id="UP001147700"/>
    </source>
</evidence>
<dbReference type="SUPFAM" id="SSF53335">
    <property type="entry name" value="S-adenosyl-L-methionine-dependent methyltransferases"/>
    <property type="match status" value="1"/>
</dbReference>
<dbReference type="InterPro" id="IPR013216">
    <property type="entry name" value="Methyltransf_11"/>
</dbReference>
<dbReference type="InterPro" id="IPR050508">
    <property type="entry name" value="Methyltransf_Superfamily"/>
</dbReference>
<evidence type="ECO:0000259" key="1">
    <source>
        <dbReference type="Pfam" id="PF08241"/>
    </source>
</evidence>
<dbReference type="GO" id="GO:0008168">
    <property type="term" value="F:methyltransferase activity"/>
    <property type="evidence" value="ECO:0007669"/>
    <property type="project" value="UniProtKB-KW"/>
</dbReference>
<dbReference type="Pfam" id="PF08241">
    <property type="entry name" value="Methyltransf_11"/>
    <property type="match status" value="1"/>
</dbReference>
<gene>
    <name evidence="2" type="ORF">OJ962_14945</name>
</gene>
<dbReference type="Gene3D" id="3.40.50.150">
    <property type="entry name" value="Vaccinia Virus protein VP39"/>
    <property type="match status" value="1"/>
</dbReference>
<feature type="domain" description="Methyltransferase type 11" evidence="1">
    <location>
        <begin position="36"/>
        <end position="130"/>
    </location>
</feature>
<dbReference type="RefSeq" id="WP_270006438.1">
    <property type="nucleotide sequence ID" value="NZ_JAPCID010000019.1"/>
</dbReference>
<name>A0ABT4RJV1_9ACTN</name>